<organism evidence="1 2">
    <name type="scientific">Russula earlei</name>
    <dbReference type="NCBI Taxonomy" id="71964"/>
    <lineage>
        <taxon>Eukaryota</taxon>
        <taxon>Fungi</taxon>
        <taxon>Dikarya</taxon>
        <taxon>Basidiomycota</taxon>
        <taxon>Agaricomycotina</taxon>
        <taxon>Agaricomycetes</taxon>
        <taxon>Russulales</taxon>
        <taxon>Russulaceae</taxon>
        <taxon>Russula</taxon>
    </lineage>
</organism>
<gene>
    <name evidence="1" type="ORF">F5148DRAFT_1151468</name>
</gene>
<name>A0ACC0U1G9_9AGAM</name>
<dbReference type="Proteomes" id="UP001207468">
    <property type="component" value="Unassembled WGS sequence"/>
</dbReference>
<sequence length="187" mass="20512">MHMECHRHGGVHDHRVVIGSGDLWQLVRHIDAQPPSPTSSLLVATQNKNGSSGDSDAMGTRDSWSDSVLDIVAMLGEGASSMVEVVWDKWTGCWFASKMIITHEGLLKQLVHELAFLSGLRHMNLPSFGDDKKHGSANSCCEILHLADHLPSGHPSPNTSWGGSTPSVRMYGCRGLRMRIAWRHVIS</sequence>
<evidence type="ECO:0000313" key="1">
    <source>
        <dbReference type="EMBL" id="KAI9455526.1"/>
    </source>
</evidence>
<protein>
    <submittedName>
        <fullName evidence="1">Uncharacterized protein</fullName>
    </submittedName>
</protein>
<reference evidence="1" key="1">
    <citation type="submission" date="2021-03" db="EMBL/GenBank/DDBJ databases">
        <title>Evolutionary priming and transition to the ectomycorrhizal habit in an iconic lineage of mushroom-forming fungi: is preadaptation a requirement?</title>
        <authorList>
            <consortium name="DOE Joint Genome Institute"/>
            <person name="Looney B.P."/>
            <person name="Miyauchi S."/>
            <person name="Morin E."/>
            <person name="Drula E."/>
            <person name="Courty P.E."/>
            <person name="Chicoki N."/>
            <person name="Fauchery L."/>
            <person name="Kohler A."/>
            <person name="Kuo A."/>
            <person name="LaButti K."/>
            <person name="Pangilinan J."/>
            <person name="Lipzen A."/>
            <person name="Riley R."/>
            <person name="Andreopoulos W."/>
            <person name="He G."/>
            <person name="Johnson J."/>
            <person name="Barry K.W."/>
            <person name="Grigoriev I.V."/>
            <person name="Nagy L."/>
            <person name="Hibbett D."/>
            <person name="Henrissat B."/>
            <person name="Matheny P.B."/>
            <person name="Labbe J."/>
            <person name="Martin A.F."/>
        </authorList>
    </citation>
    <scope>NUCLEOTIDE SEQUENCE</scope>
    <source>
        <strain evidence="1">BPL698</strain>
    </source>
</reference>
<keyword evidence="2" id="KW-1185">Reference proteome</keyword>
<proteinExistence type="predicted"/>
<dbReference type="EMBL" id="JAGFNK010000249">
    <property type="protein sequence ID" value="KAI9455526.1"/>
    <property type="molecule type" value="Genomic_DNA"/>
</dbReference>
<accession>A0ACC0U1G9</accession>
<evidence type="ECO:0000313" key="2">
    <source>
        <dbReference type="Proteomes" id="UP001207468"/>
    </source>
</evidence>
<comment type="caution">
    <text evidence="1">The sequence shown here is derived from an EMBL/GenBank/DDBJ whole genome shotgun (WGS) entry which is preliminary data.</text>
</comment>